<evidence type="ECO:0000256" key="5">
    <source>
        <dbReference type="ARBA" id="ARBA00022989"/>
    </source>
</evidence>
<feature type="transmembrane region" description="Helical" evidence="7">
    <location>
        <begin position="280"/>
        <end position="301"/>
    </location>
</feature>
<keyword evidence="4 7" id="KW-0812">Transmembrane</keyword>
<comment type="subcellular location">
    <subcellularLocation>
        <location evidence="1">Membrane</location>
        <topology evidence="1">Multi-pass membrane protein</topology>
    </subcellularLocation>
</comment>
<dbReference type="InterPro" id="IPR017473">
    <property type="entry name" value="Undecaprenyl-P_gluc_Ptfrase"/>
</dbReference>
<reference evidence="9" key="1">
    <citation type="submission" date="2014-04" db="EMBL/GenBank/DDBJ databases">
        <authorList>
            <person name="Harrison E."/>
        </authorList>
    </citation>
    <scope>NUCLEOTIDE SEQUENCE</scope>
    <source>
        <strain evidence="9">2005/49</strain>
    </source>
</reference>
<accession>A0A0P0YR80</accession>
<protein>
    <submittedName>
        <fullName evidence="9">Glycosyl transferase</fullName>
    </submittedName>
</protein>
<evidence type="ECO:0000256" key="4">
    <source>
        <dbReference type="ARBA" id="ARBA00022692"/>
    </source>
</evidence>
<dbReference type="PANTHER" id="PTHR30576">
    <property type="entry name" value="COLANIC BIOSYNTHESIS UDP-GLUCOSE LIPID CARRIER TRANSFERASE"/>
    <property type="match status" value="1"/>
</dbReference>
<dbReference type="NCBIfam" id="TIGR03023">
    <property type="entry name" value="WcaJ_sugtrans"/>
    <property type="match status" value="1"/>
</dbReference>
<dbReference type="PANTHER" id="PTHR30576:SF21">
    <property type="entry name" value="UDP-GLUCOSE:UNDECAPRENYL-PHOSPHATE GLUCOSE-1-PHOSPHATE TRANSFERASE"/>
    <property type="match status" value="1"/>
</dbReference>
<dbReference type="Pfam" id="PF02397">
    <property type="entry name" value="Bac_transf"/>
    <property type="match status" value="1"/>
</dbReference>
<feature type="transmembrane region" description="Helical" evidence="7">
    <location>
        <begin position="48"/>
        <end position="69"/>
    </location>
</feature>
<gene>
    <name evidence="9" type="primary">wcaJ</name>
</gene>
<dbReference type="AlphaFoldDB" id="A0A0P0YR80"/>
<feature type="transmembrane region" description="Helical" evidence="7">
    <location>
        <begin position="115"/>
        <end position="137"/>
    </location>
</feature>
<reference evidence="9" key="2">
    <citation type="journal article" date="2015" name="Sci. Rep.">
        <title>Genetic analysis of capsular polysaccharide synthesis gene clusters in 79 capsular types of Klebsiella spp.</title>
        <authorList>
            <person name="Pan Y.J."/>
            <person name="Lin T.L."/>
            <person name="Chen C.T."/>
            <person name="Chen Y.Y."/>
            <person name="Hsieh P.F."/>
            <person name="Hsu C.R."/>
            <person name="Wu M.C."/>
            <person name="Wang J.T."/>
        </authorList>
    </citation>
    <scope>NUCLEOTIDE SEQUENCE</scope>
    <source>
        <strain evidence="9">2005/49</strain>
    </source>
</reference>
<feature type="transmembrane region" description="Helical" evidence="7">
    <location>
        <begin position="81"/>
        <end position="103"/>
    </location>
</feature>
<dbReference type="NCBIfam" id="TIGR03025">
    <property type="entry name" value="EPS_sugtrans"/>
    <property type="match status" value="1"/>
</dbReference>
<evidence type="ECO:0000256" key="3">
    <source>
        <dbReference type="ARBA" id="ARBA00022679"/>
    </source>
</evidence>
<dbReference type="InterPro" id="IPR017475">
    <property type="entry name" value="EPS_sugar_tfrase"/>
</dbReference>
<evidence type="ECO:0000256" key="1">
    <source>
        <dbReference type="ARBA" id="ARBA00004141"/>
    </source>
</evidence>
<dbReference type="GO" id="GO:0009242">
    <property type="term" value="P:colanic acid biosynthetic process"/>
    <property type="evidence" value="ECO:0007669"/>
    <property type="project" value="TreeGrafter"/>
</dbReference>
<dbReference type="EMBL" id="AB924557">
    <property type="protein sequence ID" value="BAT23358.1"/>
    <property type="molecule type" value="Genomic_DNA"/>
</dbReference>
<feature type="domain" description="Bacterial sugar transferase" evidence="8">
    <location>
        <begin position="275"/>
        <end position="458"/>
    </location>
</feature>
<name>A0A0P0YR80_9ENTR</name>
<evidence type="ECO:0000256" key="7">
    <source>
        <dbReference type="SAM" id="Phobius"/>
    </source>
</evidence>
<dbReference type="Gene3D" id="3.40.50.720">
    <property type="entry name" value="NAD(P)-binding Rossmann-like Domain"/>
    <property type="match status" value="1"/>
</dbReference>
<dbReference type="NCBIfam" id="NF007518">
    <property type="entry name" value="PRK10124.1"/>
    <property type="match status" value="1"/>
</dbReference>
<dbReference type="InterPro" id="IPR003362">
    <property type="entry name" value="Bact_transf"/>
</dbReference>
<dbReference type="GO" id="GO:0016020">
    <property type="term" value="C:membrane"/>
    <property type="evidence" value="ECO:0007669"/>
    <property type="project" value="UniProtKB-SubCell"/>
</dbReference>
<evidence type="ECO:0000256" key="2">
    <source>
        <dbReference type="ARBA" id="ARBA00006464"/>
    </source>
</evidence>
<keyword evidence="6 7" id="KW-0472">Membrane</keyword>
<keyword evidence="3 9" id="KW-0808">Transferase</keyword>
<sequence>MKSFESKARTRPNASLISIAQRFSDIIVVFLGLYFVCLIHSFDFDYHKILIILITLVCFQMIGGMTDFYRSWRGTKLSFEIFLIIKNWSVCIFLSLGVGFFFKINEISIQYVFEWYAIVCIGFILSRSAIRCFLALIRHIGYNRRYIVIAGDLPVGQNLAKGFCEQPWLGLVVLGVYNDNKTNITSEIPYLGDLDQLVKDAKSKRIDRIYISMPMSEEVKIKKLINELTDTTCSVILIPDIFTFNILQARTEEINGIPVVPLFDTPLNGINMVIKRLEDIVLSVAILVLISPVLLIISAVIKATSSGPIIFKQKRYGIDGKPIKVWKFRTMTVMEDGGDVVQATKKDARITPVGKFLRSTSLDELPQFINALRGEMSIVGPRPHAVAHNEQYRSLIQGYMLRHKVKPGITGWAQINGWRGETDTLEKMEKRIEYDLEYIRNWSIWFDLKIIFLTIFKGFVHKSAY</sequence>
<evidence type="ECO:0000313" key="9">
    <source>
        <dbReference type="EMBL" id="BAT23358.1"/>
    </source>
</evidence>
<dbReference type="Pfam" id="PF13727">
    <property type="entry name" value="CoA_binding_3"/>
    <property type="match status" value="1"/>
</dbReference>
<dbReference type="GO" id="GO:0089702">
    <property type="term" value="F:undecaprenyl-phosphate glucose phosphotransferase activity"/>
    <property type="evidence" value="ECO:0007669"/>
    <property type="project" value="TreeGrafter"/>
</dbReference>
<keyword evidence="5 7" id="KW-1133">Transmembrane helix</keyword>
<evidence type="ECO:0000256" key="6">
    <source>
        <dbReference type="ARBA" id="ARBA00023136"/>
    </source>
</evidence>
<organism evidence="9">
    <name type="scientific">Klebsiella sp. 2005/49</name>
    <dbReference type="NCBI Taxonomy" id="1497798"/>
    <lineage>
        <taxon>Bacteria</taxon>
        <taxon>Pseudomonadati</taxon>
        <taxon>Pseudomonadota</taxon>
        <taxon>Gammaproteobacteria</taxon>
        <taxon>Enterobacterales</taxon>
        <taxon>Enterobacteriaceae</taxon>
        <taxon>Klebsiella/Raoultella group</taxon>
        <taxon>Klebsiella</taxon>
    </lineage>
</organism>
<feature type="transmembrane region" description="Helical" evidence="7">
    <location>
        <begin position="21"/>
        <end position="42"/>
    </location>
</feature>
<proteinExistence type="inferred from homology"/>
<evidence type="ECO:0000259" key="8">
    <source>
        <dbReference type="Pfam" id="PF02397"/>
    </source>
</evidence>
<comment type="similarity">
    <text evidence="2">Belongs to the bacterial sugar transferase family.</text>
</comment>